<comment type="caution">
    <text evidence="2">The sequence shown here is derived from an EMBL/GenBank/DDBJ whole genome shotgun (WGS) entry which is preliminary data.</text>
</comment>
<feature type="transmembrane region" description="Helical" evidence="1">
    <location>
        <begin position="130"/>
        <end position="148"/>
    </location>
</feature>
<dbReference type="EMBL" id="QSKF01000003">
    <property type="protein sequence ID" value="RHE40903.1"/>
    <property type="molecule type" value="Genomic_DNA"/>
</dbReference>
<evidence type="ECO:0008006" key="4">
    <source>
        <dbReference type="Google" id="ProtNLM"/>
    </source>
</evidence>
<protein>
    <recommendedName>
        <fullName evidence="4">SpoOB alpha-helical domain-containing protein</fullName>
    </recommendedName>
</protein>
<dbReference type="Proteomes" id="UP000283745">
    <property type="component" value="Unassembled WGS sequence"/>
</dbReference>
<evidence type="ECO:0000313" key="3">
    <source>
        <dbReference type="Proteomes" id="UP000283745"/>
    </source>
</evidence>
<gene>
    <name evidence="2" type="ORF">DW740_05040</name>
</gene>
<name>A0A414J8V7_9FIRM</name>
<keyword evidence="1" id="KW-0472">Membrane</keyword>
<sequence>MLKNLAFTMLTAVYYSVIPVYCFMQLFSCTDKFKIYIHVLASFFILWALQFIKLYEHASEATTLSQLFIFLNVFFLFRGPVKQKLLSYFIFLLTAILTEILSINIYIQIYNHFFHQPAYTASNIYSLCSFHEKLMIQIMIFSFGYLFYKNIFSLLKKCINYLKFSLLLLITLPIIHPLITTEFTQYYKFQQSFIPVLLYIICCCITFPLFIHGLHLFKKEQIAFNRNLHKMELLKQQMEVSEEMKQEYVKIRKWNHDIENHLLSLEYLTRTRKADEAERYCSSVLLNSSKPEEQPSACISVSQEDSVL</sequence>
<feature type="transmembrane region" description="Helical" evidence="1">
    <location>
        <begin position="160"/>
        <end position="180"/>
    </location>
</feature>
<keyword evidence="1" id="KW-0812">Transmembrane</keyword>
<reference evidence="2 3" key="1">
    <citation type="submission" date="2018-08" db="EMBL/GenBank/DDBJ databases">
        <title>A genome reference for cultivated species of the human gut microbiota.</title>
        <authorList>
            <person name="Zou Y."/>
            <person name="Xue W."/>
            <person name="Luo G."/>
        </authorList>
    </citation>
    <scope>NUCLEOTIDE SEQUENCE [LARGE SCALE GENOMIC DNA]</scope>
    <source>
        <strain evidence="2 3">AM28-23</strain>
    </source>
</reference>
<feature type="transmembrane region" description="Helical" evidence="1">
    <location>
        <begin position="192"/>
        <end position="217"/>
    </location>
</feature>
<feature type="transmembrane region" description="Helical" evidence="1">
    <location>
        <begin position="35"/>
        <end position="52"/>
    </location>
</feature>
<feature type="transmembrane region" description="Helical" evidence="1">
    <location>
        <begin position="6"/>
        <end position="23"/>
    </location>
</feature>
<evidence type="ECO:0000256" key="1">
    <source>
        <dbReference type="SAM" id="Phobius"/>
    </source>
</evidence>
<feature type="transmembrane region" description="Helical" evidence="1">
    <location>
        <begin position="58"/>
        <end position="77"/>
    </location>
</feature>
<organism evidence="2 3">
    <name type="scientific">Blautia obeum</name>
    <dbReference type="NCBI Taxonomy" id="40520"/>
    <lineage>
        <taxon>Bacteria</taxon>
        <taxon>Bacillati</taxon>
        <taxon>Bacillota</taxon>
        <taxon>Clostridia</taxon>
        <taxon>Lachnospirales</taxon>
        <taxon>Lachnospiraceae</taxon>
        <taxon>Blautia</taxon>
    </lineage>
</organism>
<evidence type="ECO:0000313" key="2">
    <source>
        <dbReference type="EMBL" id="RHE40903.1"/>
    </source>
</evidence>
<accession>A0A414J8V7</accession>
<keyword evidence="1" id="KW-1133">Transmembrane helix</keyword>
<feature type="transmembrane region" description="Helical" evidence="1">
    <location>
        <begin position="89"/>
        <end position="110"/>
    </location>
</feature>
<dbReference type="AlphaFoldDB" id="A0A414J8V7"/>
<proteinExistence type="predicted"/>